<name>A0AA39UY00_9AGAR</name>
<proteinExistence type="predicted"/>
<dbReference type="Proteomes" id="UP001175228">
    <property type="component" value="Unassembled WGS sequence"/>
</dbReference>
<comment type="caution">
    <text evidence="1">The sequence shown here is derived from an EMBL/GenBank/DDBJ whole genome shotgun (WGS) entry which is preliminary data.</text>
</comment>
<evidence type="ECO:0008006" key="3">
    <source>
        <dbReference type="Google" id="ProtNLM"/>
    </source>
</evidence>
<evidence type="ECO:0000313" key="1">
    <source>
        <dbReference type="EMBL" id="KAK0502574.1"/>
    </source>
</evidence>
<organism evidence="1 2">
    <name type="scientific">Armillaria luteobubalina</name>
    <dbReference type="NCBI Taxonomy" id="153913"/>
    <lineage>
        <taxon>Eukaryota</taxon>
        <taxon>Fungi</taxon>
        <taxon>Dikarya</taxon>
        <taxon>Basidiomycota</taxon>
        <taxon>Agaricomycotina</taxon>
        <taxon>Agaricomycetes</taxon>
        <taxon>Agaricomycetidae</taxon>
        <taxon>Agaricales</taxon>
        <taxon>Marasmiineae</taxon>
        <taxon>Physalacriaceae</taxon>
        <taxon>Armillaria</taxon>
    </lineage>
</organism>
<dbReference type="EMBL" id="JAUEPU010000005">
    <property type="protein sequence ID" value="KAK0502574.1"/>
    <property type="molecule type" value="Genomic_DNA"/>
</dbReference>
<keyword evidence="2" id="KW-1185">Reference proteome</keyword>
<dbReference type="AlphaFoldDB" id="A0AA39UY00"/>
<reference evidence="1" key="1">
    <citation type="submission" date="2023-06" db="EMBL/GenBank/DDBJ databases">
        <authorList>
            <consortium name="Lawrence Berkeley National Laboratory"/>
            <person name="Ahrendt S."/>
            <person name="Sahu N."/>
            <person name="Indic B."/>
            <person name="Wong-Bajracharya J."/>
            <person name="Merenyi Z."/>
            <person name="Ke H.-M."/>
            <person name="Monk M."/>
            <person name="Kocsube S."/>
            <person name="Drula E."/>
            <person name="Lipzen A."/>
            <person name="Balint B."/>
            <person name="Henrissat B."/>
            <person name="Andreopoulos B."/>
            <person name="Martin F.M."/>
            <person name="Harder C.B."/>
            <person name="Rigling D."/>
            <person name="Ford K.L."/>
            <person name="Foster G.D."/>
            <person name="Pangilinan J."/>
            <person name="Papanicolaou A."/>
            <person name="Barry K."/>
            <person name="LaButti K."/>
            <person name="Viragh M."/>
            <person name="Koriabine M."/>
            <person name="Yan M."/>
            <person name="Riley R."/>
            <person name="Champramary S."/>
            <person name="Plett K.L."/>
            <person name="Tsai I.J."/>
            <person name="Slot J."/>
            <person name="Sipos G."/>
            <person name="Plett J."/>
            <person name="Nagy L.G."/>
            <person name="Grigoriev I.V."/>
        </authorList>
    </citation>
    <scope>NUCLEOTIDE SEQUENCE</scope>
    <source>
        <strain evidence="1">HWK02</strain>
    </source>
</reference>
<sequence length="268" mass="31315">MSTTIETTYWDLHKEFSPGDFVVATVDALKGRQGWVIEVHESKLDIEVVVLEQNNNRNQMIVEFFTMHTNTICRGIPSDKTHSFLQQNERDEQGYNKTCKVPWMGMQVNVLIPGHKKVCRTIEDVILDPKIPSGLKVTVHYDAVYDPNRPYFTEGVPYEYVTERRSRWPLYSYRPLWPNEMMYCPQAEVLAHERWLFEGYLLPKAITNPIEIERTPSPVRGCTPPFEGEHPPTSEIITMEDTAWNPRAKVDERLLNDHWIYNEVFKGK</sequence>
<evidence type="ECO:0000313" key="2">
    <source>
        <dbReference type="Proteomes" id="UP001175228"/>
    </source>
</evidence>
<accession>A0AA39UY00</accession>
<gene>
    <name evidence="1" type="ORF">EDD18DRAFT_1347205</name>
</gene>
<protein>
    <recommendedName>
        <fullName evidence="3">KOW domain-containing protein</fullName>
    </recommendedName>
</protein>